<accession>A0A1X7UB21</accession>
<reference evidence="1" key="1">
    <citation type="submission" date="2017-05" db="UniProtKB">
        <authorList>
            <consortium name="EnsemblMetazoa"/>
        </authorList>
    </citation>
    <scope>IDENTIFICATION</scope>
</reference>
<dbReference type="AlphaFoldDB" id="A0A1X7UB21"/>
<dbReference type="EnsemblMetazoa" id="Aqu2.1.25148_001">
    <property type="protein sequence ID" value="Aqu2.1.25148_001"/>
    <property type="gene ID" value="Aqu2.1.25148"/>
</dbReference>
<proteinExistence type="predicted"/>
<organism evidence="1">
    <name type="scientific">Amphimedon queenslandica</name>
    <name type="common">Sponge</name>
    <dbReference type="NCBI Taxonomy" id="400682"/>
    <lineage>
        <taxon>Eukaryota</taxon>
        <taxon>Metazoa</taxon>
        <taxon>Porifera</taxon>
        <taxon>Demospongiae</taxon>
        <taxon>Heteroscleromorpha</taxon>
        <taxon>Haplosclerida</taxon>
        <taxon>Niphatidae</taxon>
        <taxon>Amphimedon</taxon>
    </lineage>
</organism>
<protein>
    <submittedName>
        <fullName evidence="1">Uncharacterized protein</fullName>
    </submittedName>
</protein>
<evidence type="ECO:0000313" key="1">
    <source>
        <dbReference type="EnsemblMetazoa" id="Aqu2.1.25148_001"/>
    </source>
</evidence>
<dbReference type="InParanoid" id="A0A1X7UB21"/>
<name>A0A1X7UB21_AMPQE</name>
<sequence length="111" mass="13264">MKKRGGDAVIRYRKFNYESDPSNWYRAKLMLYYLWYNEDVDLLRGYSTYEEHYNNVHSIITSNEEKYNFVYVDDIDVNLVGPPEHICDEIALSTEKVDHVLFKRAAKCLQK</sequence>